<dbReference type="Proteomes" id="UP000324897">
    <property type="component" value="Chromosome 2"/>
</dbReference>
<evidence type="ECO:0000313" key="2">
    <source>
        <dbReference type="Proteomes" id="UP000324897"/>
    </source>
</evidence>
<proteinExistence type="predicted"/>
<dbReference type="InterPro" id="IPR004320">
    <property type="entry name" value="BPS1_pln"/>
</dbReference>
<feature type="non-terminal residue" evidence="1">
    <location>
        <position position="1"/>
    </location>
</feature>
<dbReference type="Pfam" id="PF03087">
    <property type="entry name" value="BPS1"/>
    <property type="match status" value="1"/>
</dbReference>
<name>A0A5J9USE4_9POAL</name>
<dbReference type="GO" id="GO:0048364">
    <property type="term" value="P:root development"/>
    <property type="evidence" value="ECO:0007669"/>
    <property type="project" value="InterPro"/>
</dbReference>
<dbReference type="OrthoDB" id="1701699at2759"/>
<comment type="caution">
    <text evidence="1">The sequence shown here is derived from an EMBL/GenBank/DDBJ whole genome shotgun (WGS) entry which is preliminary data.</text>
</comment>
<dbReference type="PANTHER" id="PTHR33070:SF120">
    <property type="entry name" value="EXPRESSED PROTEIN"/>
    <property type="match status" value="1"/>
</dbReference>
<gene>
    <name evidence="1" type="ORF">EJB05_29340</name>
</gene>
<dbReference type="AlphaFoldDB" id="A0A5J9USE4"/>
<accession>A0A5J9USE4</accession>
<keyword evidence="2" id="KW-1185">Reference proteome</keyword>
<dbReference type="EMBL" id="RWGY01000013">
    <property type="protein sequence ID" value="TVU26779.1"/>
    <property type="molecule type" value="Genomic_DNA"/>
</dbReference>
<reference evidence="1 2" key="1">
    <citation type="journal article" date="2019" name="Sci. Rep.">
        <title>A high-quality genome of Eragrostis curvula grass provides insights into Poaceae evolution and supports new strategies to enhance forage quality.</title>
        <authorList>
            <person name="Carballo J."/>
            <person name="Santos B.A.C.M."/>
            <person name="Zappacosta D."/>
            <person name="Garbus I."/>
            <person name="Selva J.P."/>
            <person name="Gallo C.A."/>
            <person name="Diaz A."/>
            <person name="Albertini E."/>
            <person name="Caccamo M."/>
            <person name="Echenique V."/>
        </authorList>
    </citation>
    <scope>NUCLEOTIDE SEQUENCE [LARGE SCALE GENOMIC DNA]</scope>
    <source>
        <strain evidence="2">cv. Victoria</strain>
        <tissue evidence="1">Leaf</tissue>
    </source>
</reference>
<dbReference type="Gramene" id="TVU26779">
    <property type="protein sequence ID" value="TVU26779"/>
    <property type="gene ID" value="EJB05_29340"/>
</dbReference>
<evidence type="ECO:0000313" key="1">
    <source>
        <dbReference type="EMBL" id="TVU26779.1"/>
    </source>
</evidence>
<dbReference type="PANTHER" id="PTHR33070">
    <property type="entry name" value="OS06G0725500 PROTEIN"/>
    <property type="match status" value="1"/>
</dbReference>
<sequence length="257" mass="27913">MACHHQRSASLPSFPSYSIESSLEQELQTLKSHTISSPSATTIDAACDGLRRLGDVYTSVEEMTRLPSTQAGLCSAKKRKAVEKELDMSLELIDLCSAMQESLAEMKTCVQEARLVLKRGDDAAAQVKVESFVRVARKAQKPLMKKTTASCSNNAAAGGGGGEGCRVVRVMAEARETAVSMLESTSRMLPKQIGGGAGASKWSLVSRRFQRRKSVVVCEEQQLQALERGVGDLEEGVEFLFRRLIQSRVSLLNVLSS</sequence>
<organism evidence="1 2">
    <name type="scientific">Eragrostis curvula</name>
    <name type="common">weeping love grass</name>
    <dbReference type="NCBI Taxonomy" id="38414"/>
    <lineage>
        <taxon>Eukaryota</taxon>
        <taxon>Viridiplantae</taxon>
        <taxon>Streptophyta</taxon>
        <taxon>Embryophyta</taxon>
        <taxon>Tracheophyta</taxon>
        <taxon>Spermatophyta</taxon>
        <taxon>Magnoliopsida</taxon>
        <taxon>Liliopsida</taxon>
        <taxon>Poales</taxon>
        <taxon>Poaceae</taxon>
        <taxon>PACMAD clade</taxon>
        <taxon>Chloridoideae</taxon>
        <taxon>Eragrostideae</taxon>
        <taxon>Eragrostidinae</taxon>
        <taxon>Eragrostis</taxon>
    </lineage>
</organism>
<dbReference type="GO" id="GO:0048367">
    <property type="term" value="P:shoot system development"/>
    <property type="evidence" value="ECO:0007669"/>
    <property type="project" value="InterPro"/>
</dbReference>
<protein>
    <submittedName>
        <fullName evidence="1">Uncharacterized protein</fullName>
    </submittedName>
</protein>